<evidence type="ECO:0000259" key="5">
    <source>
        <dbReference type="PROSITE" id="PS51078"/>
    </source>
</evidence>
<protein>
    <submittedName>
        <fullName evidence="6">Helix-turn-helix domain-containing protein</fullName>
    </submittedName>
</protein>
<organism evidence="6 7">
    <name type="scientific">Martelella lutilitoris</name>
    <dbReference type="NCBI Taxonomy" id="2583532"/>
    <lineage>
        <taxon>Bacteria</taxon>
        <taxon>Pseudomonadati</taxon>
        <taxon>Pseudomonadota</taxon>
        <taxon>Alphaproteobacteria</taxon>
        <taxon>Hyphomicrobiales</taxon>
        <taxon>Aurantimonadaceae</taxon>
        <taxon>Martelella</taxon>
    </lineage>
</organism>
<keyword evidence="1" id="KW-0805">Transcription regulation</keyword>
<dbReference type="OrthoDB" id="31778at2"/>
<gene>
    <name evidence="6" type="ORF">FF124_18785</name>
</gene>
<dbReference type="SUPFAM" id="SSF46785">
    <property type="entry name" value="Winged helix' DNA-binding domain"/>
    <property type="match status" value="1"/>
</dbReference>
<name>A0A5C4JLZ8_9HYPH</name>
<dbReference type="InterPro" id="IPR014757">
    <property type="entry name" value="Tscrpt_reg_IclR_C"/>
</dbReference>
<dbReference type="SUPFAM" id="SSF55781">
    <property type="entry name" value="GAF domain-like"/>
    <property type="match status" value="1"/>
</dbReference>
<dbReference type="AlphaFoldDB" id="A0A5C4JLZ8"/>
<evidence type="ECO:0000256" key="2">
    <source>
        <dbReference type="ARBA" id="ARBA00023125"/>
    </source>
</evidence>
<dbReference type="PROSITE" id="PS51077">
    <property type="entry name" value="HTH_ICLR"/>
    <property type="match status" value="1"/>
</dbReference>
<evidence type="ECO:0000313" key="6">
    <source>
        <dbReference type="EMBL" id="TNB46202.1"/>
    </source>
</evidence>
<evidence type="ECO:0000259" key="4">
    <source>
        <dbReference type="PROSITE" id="PS51077"/>
    </source>
</evidence>
<dbReference type="PROSITE" id="PS51078">
    <property type="entry name" value="ICLR_ED"/>
    <property type="match status" value="1"/>
</dbReference>
<dbReference type="InterPro" id="IPR050707">
    <property type="entry name" value="HTH_MetabolicPath_Reg"/>
</dbReference>
<dbReference type="EMBL" id="VCLB01000011">
    <property type="protein sequence ID" value="TNB46202.1"/>
    <property type="molecule type" value="Genomic_DNA"/>
</dbReference>
<reference evidence="6 7" key="2">
    <citation type="submission" date="2019-06" db="EMBL/GenBank/DDBJ databases">
        <title>Martelella lutilitoris sp. nov., isolated from a tidal mudflat.</title>
        <authorList>
            <person name="Kim Y.-J."/>
        </authorList>
    </citation>
    <scope>NUCLEOTIDE SEQUENCE [LARGE SCALE GENOMIC DNA]</scope>
    <source>
        <strain evidence="6 7">GH2-6</strain>
    </source>
</reference>
<proteinExistence type="predicted"/>
<dbReference type="Pfam" id="PF01614">
    <property type="entry name" value="IclR_C"/>
    <property type="match status" value="1"/>
</dbReference>
<dbReference type="PANTHER" id="PTHR30136">
    <property type="entry name" value="HELIX-TURN-HELIX TRANSCRIPTIONAL REGULATOR, ICLR FAMILY"/>
    <property type="match status" value="1"/>
</dbReference>
<feature type="domain" description="IclR-ED" evidence="5">
    <location>
        <begin position="58"/>
        <end position="246"/>
    </location>
</feature>
<keyword evidence="7" id="KW-1185">Reference proteome</keyword>
<accession>A0A5C4JLZ8</accession>
<feature type="domain" description="HTH iclR-type" evidence="4">
    <location>
        <begin position="3"/>
        <end position="64"/>
    </location>
</feature>
<evidence type="ECO:0000256" key="1">
    <source>
        <dbReference type="ARBA" id="ARBA00023015"/>
    </source>
</evidence>
<evidence type="ECO:0000256" key="3">
    <source>
        <dbReference type="ARBA" id="ARBA00023163"/>
    </source>
</evidence>
<dbReference type="Gene3D" id="3.30.450.40">
    <property type="match status" value="1"/>
</dbReference>
<reference evidence="6 7" key="1">
    <citation type="submission" date="2019-05" db="EMBL/GenBank/DDBJ databases">
        <authorList>
            <person name="Lee S.D."/>
        </authorList>
    </citation>
    <scope>NUCLEOTIDE SEQUENCE [LARGE SCALE GENOMIC DNA]</scope>
    <source>
        <strain evidence="6 7">GH2-6</strain>
    </source>
</reference>
<dbReference type="InterPro" id="IPR036388">
    <property type="entry name" value="WH-like_DNA-bd_sf"/>
</dbReference>
<dbReference type="Gene3D" id="1.10.10.10">
    <property type="entry name" value="Winged helix-like DNA-binding domain superfamily/Winged helix DNA-binding domain"/>
    <property type="match status" value="1"/>
</dbReference>
<sequence>MTTTGITRYTRILALFDETHPTWTVAEISAALDTSASTLYRLIREMVAADLLESTVESRYRLGPLFVEYYRRLKLTDPLVLSGSKFLRPLLSQIPCPCTTILARLYGRTVMCVAEERSSVATFVTSYELGRPMPLLRGATSKAVLSTLPKRQIMSLIAQGASGAKEDAEALYTEFTSIRKIGISETHGEIDTGLVGIAAPLRSTELGINASLSAIIEERTLTEEIRPQLYAALSSTARMIEGFMAERAADAKEVS</sequence>
<keyword evidence="2" id="KW-0238">DNA-binding</keyword>
<dbReference type="PANTHER" id="PTHR30136:SF24">
    <property type="entry name" value="HTH-TYPE TRANSCRIPTIONAL REPRESSOR ALLR"/>
    <property type="match status" value="1"/>
</dbReference>
<dbReference type="RefSeq" id="WP_138750019.1">
    <property type="nucleotide sequence ID" value="NZ_VCLB01000011.1"/>
</dbReference>
<dbReference type="Pfam" id="PF09339">
    <property type="entry name" value="HTH_IclR"/>
    <property type="match status" value="1"/>
</dbReference>
<comment type="caution">
    <text evidence="6">The sequence shown here is derived from an EMBL/GenBank/DDBJ whole genome shotgun (WGS) entry which is preliminary data.</text>
</comment>
<dbReference type="GO" id="GO:0003677">
    <property type="term" value="F:DNA binding"/>
    <property type="evidence" value="ECO:0007669"/>
    <property type="project" value="UniProtKB-KW"/>
</dbReference>
<dbReference type="InterPro" id="IPR029016">
    <property type="entry name" value="GAF-like_dom_sf"/>
</dbReference>
<dbReference type="InterPro" id="IPR005471">
    <property type="entry name" value="Tscrpt_reg_IclR_N"/>
</dbReference>
<keyword evidence="3" id="KW-0804">Transcription</keyword>
<dbReference type="Proteomes" id="UP000307874">
    <property type="component" value="Unassembled WGS sequence"/>
</dbReference>
<evidence type="ECO:0000313" key="7">
    <source>
        <dbReference type="Proteomes" id="UP000307874"/>
    </source>
</evidence>
<dbReference type="GO" id="GO:0003700">
    <property type="term" value="F:DNA-binding transcription factor activity"/>
    <property type="evidence" value="ECO:0007669"/>
    <property type="project" value="TreeGrafter"/>
</dbReference>
<dbReference type="InterPro" id="IPR036390">
    <property type="entry name" value="WH_DNA-bd_sf"/>
</dbReference>
<dbReference type="GO" id="GO:0045892">
    <property type="term" value="P:negative regulation of DNA-templated transcription"/>
    <property type="evidence" value="ECO:0007669"/>
    <property type="project" value="TreeGrafter"/>
</dbReference>